<reference evidence="3 4" key="1">
    <citation type="submission" date="2024-02" db="EMBL/GenBank/DDBJ databases">
        <authorList>
            <person name="Chen Y."/>
            <person name="Shah S."/>
            <person name="Dougan E. K."/>
            <person name="Thang M."/>
            <person name="Chan C."/>
        </authorList>
    </citation>
    <scope>NUCLEOTIDE SEQUENCE [LARGE SCALE GENOMIC DNA]</scope>
</reference>
<comment type="caution">
    <text evidence="3">The sequence shown here is derived from an EMBL/GenBank/DDBJ whole genome shotgun (WGS) entry which is preliminary data.</text>
</comment>
<feature type="compositionally biased region" description="Basic and acidic residues" evidence="2">
    <location>
        <begin position="713"/>
        <end position="747"/>
    </location>
</feature>
<dbReference type="InterPro" id="IPR029033">
    <property type="entry name" value="His_PPase_superfam"/>
</dbReference>
<dbReference type="SUPFAM" id="SSF53254">
    <property type="entry name" value="Phosphoglycerate mutase-like"/>
    <property type="match status" value="1"/>
</dbReference>
<dbReference type="CDD" id="cd07067">
    <property type="entry name" value="HP_PGM_like"/>
    <property type="match status" value="1"/>
</dbReference>
<evidence type="ECO:0000313" key="4">
    <source>
        <dbReference type="Proteomes" id="UP001642484"/>
    </source>
</evidence>
<dbReference type="Pfam" id="PF00300">
    <property type="entry name" value="His_Phos_1"/>
    <property type="match status" value="1"/>
</dbReference>
<accession>A0ABP0HHX1</accession>
<dbReference type="Proteomes" id="UP001642484">
    <property type="component" value="Unassembled WGS sequence"/>
</dbReference>
<dbReference type="PANTHER" id="PTHR48100:SF1">
    <property type="entry name" value="HISTIDINE PHOSPHATASE FAMILY PROTEIN-RELATED"/>
    <property type="match status" value="1"/>
</dbReference>
<keyword evidence="4" id="KW-1185">Reference proteome</keyword>
<evidence type="ECO:0000313" key="3">
    <source>
        <dbReference type="EMBL" id="CAK8988944.1"/>
    </source>
</evidence>
<dbReference type="InterPro" id="IPR050275">
    <property type="entry name" value="PGM_Phosphatase"/>
</dbReference>
<organism evidence="3 4">
    <name type="scientific">Durusdinium trenchii</name>
    <dbReference type="NCBI Taxonomy" id="1381693"/>
    <lineage>
        <taxon>Eukaryota</taxon>
        <taxon>Sar</taxon>
        <taxon>Alveolata</taxon>
        <taxon>Dinophyceae</taxon>
        <taxon>Suessiales</taxon>
        <taxon>Symbiodiniaceae</taxon>
        <taxon>Durusdinium</taxon>
    </lineage>
</organism>
<feature type="region of interest" description="Disordered" evidence="2">
    <location>
        <begin position="713"/>
        <end position="757"/>
    </location>
</feature>
<sequence length="1033" mass="114698">MEADSTLCWDSSDRMAWSRQLERFQKLASEICDVLQALQYTSLEPTGDLSRAQKVRRNGYGEIADLEELHHALRLELDKALTSQVSPSFANAWGASDHDQSDLEPSNVISDEYINHIFTLGRLFELSAGAGRNKVWGRQGGKVMVLAPNIPAALCVIRGTAHLFGLSFEMPTGRPPSEGTDSGAIQTPMHLSDGEAVPSGDAFRDWIKERLLAAVTELSAGVVLCLPPEVLNQQENLAVLHEAFSEEGPPSSWYSEREVKECKDAVAAMPIEGRLLAHLALEDEDGESPATLEVFWAEALGRAHFLLLLSNEVPEAVDSRISSLYTSVSTLDSWCPQLLQMAVMQMQPSVDAHTSTVKVQLFSPMDLESSQSAAPVKADQDPVVLVGEAANEPPGGMAPRVPRSTHAPMNVLDPTLINPQSSAWDGEALYAALHPQRGLGDVGDMLTLAQGLRCFKGQDIAMLKDTQSLLFHLHESAALTGSAELRGRLLEITRTFNEAQSAYEEKKVELEASQRELTSLFNEVVNRCTQQASAVEAAEDLIIRSKQEVESGRVQLLNFTKQDGVELRKVMNQQLANEEHTPTLALMELCCMMMRVSSTPTRDEIRNTLSEPDFATKLEPFCAVDDAESFPEAFVEPMKEAVAAAEGMDAMDVKALTVLASVALAAYRYTTTVLKLPDLKAELIDLEEQRERRQPEIEALQEQTQILSGEAKLLEAGDESKPEDSKPEDKPEDKPDDKPEDKEEVRVNKTFSRSGESEYNVHYAKHHQDPGDFWDAPLTSTGEEQAASLKQKLLPEKVDLVVSSPLTRAIETALRASPTGPHLATPLASEHMEASCDIGRPTSELRAVYPKVDFQDLSEVWWYVPQECRQGITVEESRRLFTQEGRRESRKDFERRVDDFVSWLSQRPEKVIAIFAHADFFNCFLHRYFGETEAKYQDYWMKNCELLQLPLQKPLMPILHPSLPDAAIAAPREADVPVALTPSRAAQALETLRQDLAQQRPELTPKELKSLAAQQWKALSLQARSELIQQVVL</sequence>
<evidence type="ECO:0000256" key="1">
    <source>
        <dbReference type="SAM" id="Coils"/>
    </source>
</evidence>
<protein>
    <submittedName>
        <fullName evidence="3">Uncharacterized protein</fullName>
    </submittedName>
</protein>
<evidence type="ECO:0000256" key="2">
    <source>
        <dbReference type="SAM" id="MobiDB-lite"/>
    </source>
</evidence>
<gene>
    <name evidence="3" type="ORF">CCMP2556_LOCUS1464</name>
</gene>
<proteinExistence type="predicted"/>
<dbReference type="InterPro" id="IPR013078">
    <property type="entry name" value="His_Pase_superF_clade-1"/>
</dbReference>
<dbReference type="Gene3D" id="3.40.50.1240">
    <property type="entry name" value="Phosphoglycerate mutase-like"/>
    <property type="match status" value="1"/>
</dbReference>
<dbReference type="SMART" id="SM00855">
    <property type="entry name" value="PGAM"/>
    <property type="match status" value="1"/>
</dbReference>
<keyword evidence="1" id="KW-0175">Coiled coil</keyword>
<dbReference type="PANTHER" id="PTHR48100">
    <property type="entry name" value="BROAD-SPECIFICITY PHOSPHATASE YOR283W-RELATED"/>
    <property type="match status" value="1"/>
</dbReference>
<feature type="coiled-coil region" evidence="1">
    <location>
        <begin position="496"/>
        <end position="523"/>
    </location>
</feature>
<dbReference type="EMBL" id="CAXAMN010000481">
    <property type="protein sequence ID" value="CAK8988944.1"/>
    <property type="molecule type" value="Genomic_DNA"/>
</dbReference>
<name>A0ABP0HHX1_9DINO</name>